<evidence type="ECO:0000313" key="2">
    <source>
        <dbReference type="EMBL" id="QNB46562.1"/>
    </source>
</evidence>
<keyword evidence="1" id="KW-1133">Transmembrane helix</keyword>
<organism evidence="2 3">
    <name type="scientific">Thermanaerosceptrum fracticalcis</name>
    <dbReference type="NCBI Taxonomy" id="1712410"/>
    <lineage>
        <taxon>Bacteria</taxon>
        <taxon>Bacillati</taxon>
        <taxon>Bacillota</taxon>
        <taxon>Clostridia</taxon>
        <taxon>Eubacteriales</taxon>
        <taxon>Peptococcaceae</taxon>
        <taxon>Thermanaerosceptrum</taxon>
    </lineage>
</organism>
<name>A0A7G6E3A8_THEFR</name>
<dbReference type="AlphaFoldDB" id="A0A7G6E3A8"/>
<feature type="transmembrane region" description="Helical" evidence="1">
    <location>
        <begin position="6"/>
        <end position="25"/>
    </location>
</feature>
<gene>
    <name evidence="2" type="ORF">BR63_09730</name>
</gene>
<reference evidence="2 3" key="1">
    <citation type="journal article" date="2019" name="Front. Microbiol.">
        <title>Thermoanaerosceptrum fracticalcis gen. nov. sp. nov., a Novel Fumarate-Fermenting Microorganism From a Deep Fractured Carbonate Aquifer of the US Great Basin.</title>
        <authorList>
            <person name="Hamilton-Brehm S.D."/>
            <person name="Stewart L.E."/>
            <person name="Zavarin M."/>
            <person name="Caldwell M."/>
            <person name="Lawson P.A."/>
            <person name="Onstott T.C."/>
            <person name="Grzymski J."/>
            <person name="Neveux I."/>
            <person name="Lollar B.S."/>
            <person name="Russell C.E."/>
            <person name="Moser D.P."/>
        </authorList>
    </citation>
    <scope>NUCLEOTIDE SEQUENCE [LARGE SCALE GENOMIC DNA]</scope>
    <source>
        <strain evidence="2 3">DRI-13</strain>
    </source>
</reference>
<keyword evidence="3" id="KW-1185">Reference proteome</keyword>
<dbReference type="KEGG" id="tfr:BR63_09730"/>
<keyword evidence="1" id="KW-0812">Transmembrane</keyword>
<dbReference type="RefSeq" id="WP_153802055.1">
    <property type="nucleotide sequence ID" value="NZ_CP045798.1"/>
</dbReference>
<dbReference type="Proteomes" id="UP000515847">
    <property type="component" value="Chromosome"/>
</dbReference>
<protein>
    <submittedName>
        <fullName evidence="2">Uncharacterized protein</fullName>
    </submittedName>
</protein>
<evidence type="ECO:0000313" key="3">
    <source>
        <dbReference type="Proteomes" id="UP000515847"/>
    </source>
</evidence>
<dbReference type="EMBL" id="CP045798">
    <property type="protein sequence ID" value="QNB46562.1"/>
    <property type="molecule type" value="Genomic_DNA"/>
</dbReference>
<proteinExistence type="predicted"/>
<evidence type="ECO:0000256" key="1">
    <source>
        <dbReference type="SAM" id="Phobius"/>
    </source>
</evidence>
<accession>A0A7G6E3A8</accession>
<keyword evidence="1" id="KW-0472">Membrane</keyword>
<sequence>MPISYEIKVGMVLGLFVFLLVLLYLPETDIEKHARNLSRENKERLKKFFEASYLEQNDYLLKVIKEDFSKEKNSETIALLQAILAIDKGNEFVMNLLWSMYLDARPR</sequence>